<feature type="signal peptide" evidence="1">
    <location>
        <begin position="1"/>
        <end position="21"/>
    </location>
</feature>
<keyword evidence="3" id="KW-1185">Reference proteome</keyword>
<accession>A0A4Z1NUJ9</accession>
<protein>
    <submittedName>
        <fullName evidence="2">Uncharacterized protein</fullName>
    </submittedName>
</protein>
<dbReference type="Proteomes" id="UP000298493">
    <property type="component" value="Unassembled WGS sequence"/>
</dbReference>
<reference evidence="2 3" key="1">
    <citation type="submission" date="2019-04" db="EMBL/GenBank/DDBJ databases">
        <title>High contiguity whole genome sequence and gene annotation resource for two Venturia nashicola isolates.</title>
        <authorList>
            <person name="Prokchorchik M."/>
            <person name="Won K."/>
            <person name="Lee Y."/>
            <person name="Choi E.D."/>
            <person name="Segonzac C."/>
            <person name="Sohn K.H."/>
        </authorList>
    </citation>
    <scope>NUCLEOTIDE SEQUENCE [LARGE SCALE GENOMIC DNA]</scope>
    <source>
        <strain evidence="2 3">PRI2</strain>
    </source>
</reference>
<dbReference type="EMBL" id="SNSC02000022">
    <property type="protein sequence ID" value="TID14666.1"/>
    <property type="molecule type" value="Genomic_DNA"/>
</dbReference>
<feature type="chain" id="PRO_5021430278" evidence="1">
    <location>
        <begin position="22"/>
        <end position="148"/>
    </location>
</feature>
<name>A0A4Z1NUJ9_9PEZI</name>
<keyword evidence="1" id="KW-0732">Signal</keyword>
<organism evidence="2 3">
    <name type="scientific">Venturia nashicola</name>
    <dbReference type="NCBI Taxonomy" id="86259"/>
    <lineage>
        <taxon>Eukaryota</taxon>
        <taxon>Fungi</taxon>
        <taxon>Dikarya</taxon>
        <taxon>Ascomycota</taxon>
        <taxon>Pezizomycotina</taxon>
        <taxon>Dothideomycetes</taxon>
        <taxon>Pleosporomycetidae</taxon>
        <taxon>Venturiales</taxon>
        <taxon>Venturiaceae</taxon>
        <taxon>Venturia</taxon>
    </lineage>
</organism>
<gene>
    <name evidence="2" type="ORF">E6O75_ATG08812</name>
</gene>
<evidence type="ECO:0000256" key="1">
    <source>
        <dbReference type="SAM" id="SignalP"/>
    </source>
</evidence>
<evidence type="ECO:0000313" key="3">
    <source>
        <dbReference type="Proteomes" id="UP000298493"/>
    </source>
</evidence>
<evidence type="ECO:0000313" key="2">
    <source>
        <dbReference type="EMBL" id="TID14666.1"/>
    </source>
</evidence>
<sequence>MLSKATLILLTTSMLTLTTNALPADSVASGFKKDTPPPHSTRTCGSIDKYSKIALTCAGAAQESVMFTTTQDIKDSVLDMIGEAVQASGGSVAQRYGMKGLKGLAINAPSKVLDLVEVFGAGYGLKMEANCKLQTLPFGGPKMKGTGS</sequence>
<dbReference type="AlphaFoldDB" id="A0A4Z1NUJ9"/>
<proteinExistence type="predicted"/>
<comment type="caution">
    <text evidence="2">The sequence shown here is derived from an EMBL/GenBank/DDBJ whole genome shotgun (WGS) entry which is preliminary data.</text>
</comment>